<keyword evidence="2" id="KW-1185">Reference proteome</keyword>
<protein>
    <submittedName>
        <fullName evidence="1">DsbA family protein</fullName>
    </submittedName>
</protein>
<gene>
    <name evidence="1" type="ORF">GCM10023168_05180</name>
</gene>
<comment type="caution">
    <text evidence="1">The sequence shown here is derived from an EMBL/GenBank/DDBJ whole genome shotgun (WGS) entry which is preliminary data.</text>
</comment>
<sequence length="209" mass="23449">MDAAHHEVVDFWFDPVCPYSWTASRWLLEVGARRHLTVRHHVMSLYLLNQDRTDVAADYRRSVEGSRGPAKVATGVAVRFGQQTLADFYTAFGERVFDLWRRPTAAEYHDVIRAVLAQLQLPAGLEDAMELQEYDTPMRLSHDAGVALVGGDVGTPITSIDGVAFFGPVLNEIPRGDQAVEVFEGARLLAGYPQFYELKRTRTRPPVFT</sequence>
<dbReference type="Pfam" id="PF22234">
    <property type="entry name" value="Rv2466c-like"/>
    <property type="match status" value="1"/>
</dbReference>
<dbReference type="Proteomes" id="UP001500945">
    <property type="component" value="Unassembled WGS sequence"/>
</dbReference>
<dbReference type="Gene3D" id="3.40.30.10">
    <property type="entry name" value="Glutaredoxin"/>
    <property type="match status" value="1"/>
</dbReference>
<proteinExistence type="predicted"/>
<name>A0ABP8K081_9MICO</name>
<dbReference type="EMBL" id="BAABGM010000003">
    <property type="protein sequence ID" value="GAA4398788.1"/>
    <property type="molecule type" value="Genomic_DNA"/>
</dbReference>
<evidence type="ECO:0000313" key="2">
    <source>
        <dbReference type="Proteomes" id="UP001500945"/>
    </source>
</evidence>
<evidence type="ECO:0000313" key="1">
    <source>
        <dbReference type="EMBL" id="GAA4398788.1"/>
    </source>
</evidence>
<dbReference type="RefSeq" id="WP_345201946.1">
    <property type="nucleotide sequence ID" value="NZ_BAABGM010000003.1"/>
</dbReference>
<dbReference type="CDD" id="cd02972">
    <property type="entry name" value="DsbA_family"/>
    <property type="match status" value="1"/>
</dbReference>
<dbReference type="InterPro" id="IPR036249">
    <property type="entry name" value="Thioredoxin-like_sf"/>
</dbReference>
<dbReference type="SUPFAM" id="SSF52833">
    <property type="entry name" value="Thioredoxin-like"/>
    <property type="match status" value="1"/>
</dbReference>
<accession>A0ABP8K081</accession>
<reference evidence="2" key="1">
    <citation type="journal article" date="2019" name="Int. J. Syst. Evol. Microbiol.">
        <title>The Global Catalogue of Microorganisms (GCM) 10K type strain sequencing project: providing services to taxonomists for standard genome sequencing and annotation.</title>
        <authorList>
            <consortium name="The Broad Institute Genomics Platform"/>
            <consortium name="The Broad Institute Genome Sequencing Center for Infectious Disease"/>
            <person name="Wu L."/>
            <person name="Ma J."/>
        </authorList>
    </citation>
    <scope>NUCLEOTIDE SEQUENCE [LARGE SCALE GENOMIC DNA]</scope>
    <source>
        <strain evidence="2">JCM 17809</strain>
    </source>
</reference>
<dbReference type="InterPro" id="IPR053977">
    <property type="entry name" value="Rv2466c-like"/>
</dbReference>
<organism evidence="1 2">
    <name type="scientific">Fodinibacter luteus</name>
    <dbReference type="NCBI Taxonomy" id="552064"/>
    <lineage>
        <taxon>Bacteria</taxon>
        <taxon>Bacillati</taxon>
        <taxon>Actinomycetota</taxon>
        <taxon>Actinomycetes</taxon>
        <taxon>Micrococcales</taxon>
        <taxon>Intrasporangiaceae</taxon>
        <taxon>Fodinibacter (ex Wang et al. 2009)</taxon>
    </lineage>
</organism>